<gene>
    <name evidence="1" type="ORF">RF11_11888</name>
</gene>
<protein>
    <submittedName>
        <fullName evidence="1">Uncharacterized protein</fullName>
    </submittedName>
</protein>
<organism evidence="1 2">
    <name type="scientific">Thelohanellus kitauei</name>
    <name type="common">Myxosporean</name>
    <dbReference type="NCBI Taxonomy" id="669202"/>
    <lineage>
        <taxon>Eukaryota</taxon>
        <taxon>Metazoa</taxon>
        <taxon>Cnidaria</taxon>
        <taxon>Myxozoa</taxon>
        <taxon>Myxosporea</taxon>
        <taxon>Bivalvulida</taxon>
        <taxon>Platysporina</taxon>
        <taxon>Myxobolidae</taxon>
        <taxon>Thelohanellus</taxon>
    </lineage>
</organism>
<accession>A0A0C2N6G4</accession>
<name>A0A0C2N6G4_THEKT</name>
<proteinExistence type="predicted"/>
<comment type="caution">
    <text evidence="1">The sequence shown here is derived from an EMBL/GenBank/DDBJ whole genome shotgun (WGS) entry which is preliminary data.</text>
</comment>
<dbReference type="EMBL" id="JWZT01001601">
    <property type="protein sequence ID" value="KII71890.1"/>
    <property type="molecule type" value="Genomic_DNA"/>
</dbReference>
<sequence>MRPHLSEFTAHRIYIDVSKEAWKTIKIEFILRKEATQSIVTQISVQFWNSAKLSHYMQSTISTHVVIPYQTYVELLNKEFMFANPERNDDYLILTVQNFSLKSIKFSEVVYPVYTPVVLNDAEKERRITENFDKFEENGKDEDESGE</sequence>
<dbReference type="Proteomes" id="UP000031668">
    <property type="component" value="Unassembled WGS sequence"/>
</dbReference>
<evidence type="ECO:0000313" key="1">
    <source>
        <dbReference type="EMBL" id="KII71890.1"/>
    </source>
</evidence>
<dbReference type="AlphaFoldDB" id="A0A0C2N6G4"/>
<evidence type="ECO:0000313" key="2">
    <source>
        <dbReference type="Proteomes" id="UP000031668"/>
    </source>
</evidence>
<keyword evidence="2" id="KW-1185">Reference proteome</keyword>
<reference evidence="1 2" key="1">
    <citation type="journal article" date="2014" name="Genome Biol. Evol.">
        <title>The genome of the myxosporean Thelohanellus kitauei shows adaptations to nutrient acquisition within its fish host.</title>
        <authorList>
            <person name="Yang Y."/>
            <person name="Xiong J."/>
            <person name="Zhou Z."/>
            <person name="Huo F."/>
            <person name="Miao W."/>
            <person name="Ran C."/>
            <person name="Liu Y."/>
            <person name="Zhang J."/>
            <person name="Feng J."/>
            <person name="Wang M."/>
            <person name="Wang M."/>
            <person name="Wang L."/>
            <person name="Yao B."/>
        </authorList>
    </citation>
    <scope>NUCLEOTIDE SEQUENCE [LARGE SCALE GENOMIC DNA]</scope>
    <source>
        <strain evidence="1">Wuqing</strain>
    </source>
</reference>